<dbReference type="AlphaFoldDB" id="A0A9P7N2N7"/>
<dbReference type="InterPro" id="IPR001283">
    <property type="entry name" value="CRISP-related"/>
</dbReference>
<dbReference type="Pfam" id="PF00188">
    <property type="entry name" value="CAP"/>
    <property type="match status" value="1"/>
</dbReference>
<dbReference type="CDD" id="cd05382">
    <property type="entry name" value="CAP_GAPR1-like"/>
    <property type="match status" value="1"/>
</dbReference>
<dbReference type="Gene3D" id="3.40.33.10">
    <property type="entry name" value="CAP"/>
    <property type="match status" value="1"/>
</dbReference>
<organism evidence="3 4">
    <name type="scientific">Claviceps pusilla</name>
    <dbReference type="NCBI Taxonomy" id="123648"/>
    <lineage>
        <taxon>Eukaryota</taxon>
        <taxon>Fungi</taxon>
        <taxon>Dikarya</taxon>
        <taxon>Ascomycota</taxon>
        <taxon>Pezizomycotina</taxon>
        <taxon>Sordariomycetes</taxon>
        <taxon>Hypocreomycetidae</taxon>
        <taxon>Hypocreales</taxon>
        <taxon>Clavicipitaceae</taxon>
        <taxon>Claviceps</taxon>
    </lineage>
</organism>
<dbReference type="InterPro" id="IPR034113">
    <property type="entry name" value="SCP_GAPR1-like"/>
</dbReference>
<dbReference type="InterPro" id="IPR035940">
    <property type="entry name" value="CAP_sf"/>
</dbReference>
<proteinExistence type="predicted"/>
<dbReference type="EMBL" id="SRPW01003754">
    <property type="protein sequence ID" value="KAG5986154.1"/>
    <property type="molecule type" value="Genomic_DNA"/>
</dbReference>
<protein>
    <recommendedName>
        <fullName evidence="2">SCP domain-containing protein</fullName>
    </recommendedName>
</protein>
<name>A0A9P7N2N7_9HYPO</name>
<dbReference type="SMART" id="SM00198">
    <property type="entry name" value="SCP"/>
    <property type="match status" value="1"/>
</dbReference>
<comment type="caution">
    <text evidence="3">The sequence shown here is derived from an EMBL/GenBank/DDBJ whole genome shotgun (WGS) entry which is preliminary data.</text>
</comment>
<dbReference type="OrthoDB" id="337038at2759"/>
<evidence type="ECO:0000313" key="4">
    <source>
        <dbReference type="Proteomes" id="UP000748025"/>
    </source>
</evidence>
<sequence length="179" mass="19847">MKSTVLSAMVMTLAVVSASPTARSTPYDFKSQMLASHNYFRGQHSASPLVWDNALASSSQTWANTCNFRHDSAGENLAYKTNPQFWGEFVNMWGSERKLYNFDKPDFSAATGHFTQVVWKNTQSLGCAWNKCNGGDGKAIGYYVVCRYSPPGNYLGQFGTQVGRQTSGSPSDVFTIYMR</sequence>
<dbReference type="InterPro" id="IPR018244">
    <property type="entry name" value="Allrgn_V5/Tpx1_CS"/>
</dbReference>
<feature type="signal peptide" evidence="1">
    <location>
        <begin position="1"/>
        <end position="18"/>
    </location>
</feature>
<dbReference type="PRINTS" id="PR00837">
    <property type="entry name" value="V5TPXLIKE"/>
</dbReference>
<keyword evidence="4" id="KW-1185">Reference proteome</keyword>
<keyword evidence="1" id="KW-0732">Signal</keyword>
<evidence type="ECO:0000313" key="3">
    <source>
        <dbReference type="EMBL" id="KAG5986154.1"/>
    </source>
</evidence>
<dbReference type="FunFam" id="3.40.33.10:FF:000010">
    <property type="entry name" value="Predicted protein"/>
    <property type="match status" value="1"/>
</dbReference>
<evidence type="ECO:0000259" key="2">
    <source>
        <dbReference type="SMART" id="SM00198"/>
    </source>
</evidence>
<feature type="domain" description="SCP" evidence="2">
    <location>
        <begin position="28"/>
        <end position="156"/>
    </location>
</feature>
<dbReference type="InterPro" id="IPR014044">
    <property type="entry name" value="CAP_dom"/>
</dbReference>
<gene>
    <name evidence="3" type="ORF">E4U43_005638</name>
</gene>
<dbReference type="PANTHER" id="PTHR10334">
    <property type="entry name" value="CYSTEINE-RICH SECRETORY PROTEIN-RELATED"/>
    <property type="match status" value="1"/>
</dbReference>
<reference evidence="3" key="1">
    <citation type="journal article" date="2020" name="bioRxiv">
        <title>Whole genome comparisons of ergot fungi reveals the divergence and evolution of species within the genus Claviceps are the result of varying mechanisms driving genome evolution and host range expansion.</title>
        <authorList>
            <person name="Wyka S.A."/>
            <person name="Mondo S.J."/>
            <person name="Liu M."/>
            <person name="Dettman J."/>
            <person name="Nalam V."/>
            <person name="Broders K.D."/>
        </authorList>
    </citation>
    <scope>NUCLEOTIDE SEQUENCE</scope>
    <source>
        <strain evidence="3">CCC 602</strain>
    </source>
</reference>
<dbReference type="GO" id="GO:0005576">
    <property type="term" value="C:extracellular region"/>
    <property type="evidence" value="ECO:0007669"/>
    <property type="project" value="InterPro"/>
</dbReference>
<evidence type="ECO:0000256" key="1">
    <source>
        <dbReference type="SAM" id="SignalP"/>
    </source>
</evidence>
<accession>A0A9P7N2N7</accession>
<dbReference type="Proteomes" id="UP000748025">
    <property type="component" value="Unassembled WGS sequence"/>
</dbReference>
<dbReference type="PROSITE" id="PS01009">
    <property type="entry name" value="CRISP_1"/>
    <property type="match status" value="1"/>
</dbReference>
<dbReference type="SUPFAM" id="SSF55797">
    <property type="entry name" value="PR-1-like"/>
    <property type="match status" value="1"/>
</dbReference>
<dbReference type="PROSITE" id="PS01010">
    <property type="entry name" value="CRISP_2"/>
    <property type="match status" value="1"/>
</dbReference>
<feature type="chain" id="PRO_5040474362" description="SCP domain-containing protein" evidence="1">
    <location>
        <begin position="19"/>
        <end position="179"/>
    </location>
</feature>